<reference evidence="1 2" key="1">
    <citation type="journal article" date="2022" name="Nat. Microbiol.">
        <title>The microbiome of a bacterivorous marine choanoflagellate contains a resource-demanding obligate bacterial associate.</title>
        <authorList>
            <person name="Needham D.M."/>
            <person name="Poirier C."/>
            <person name="Bachy C."/>
            <person name="George E.E."/>
            <person name="Wilken S."/>
            <person name="Yung C.C.M."/>
            <person name="Limardo A.J."/>
            <person name="Morando M."/>
            <person name="Sudek L."/>
            <person name="Malmstrom R.R."/>
            <person name="Keeling P.J."/>
            <person name="Santoro A.E."/>
            <person name="Worden A.Z."/>
        </authorList>
    </citation>
    <scope>NUCLEOTIDE SEQUENCE [LARGE SCALE GENOMIC DNA]</scope>
    <source>
        <strain evidence="1 2">Comchoano-1</strain>
    </source>
</reference>
<keyword evidence="1" id="KW-0489">Methyltransferase</keyword>
<dbReference type="EMBL" id="CP092900">
    <property type="protein sequence ID" value="UTC24475.1"/>
    <property type="molecule type" value="Genomic_DNA"/>
</dbReference>
<dbReference type="RefSeq" id="WP_258568259.1">
    <property type="nucleotide sequence ID" value="NZ_CP092900.1"/>
</dbReference>
<sequence>MNITATPKYQTLKQEIEQSNSTPKELTLHLKDPHHEVVLDNCTFKLDFKKAKWRSMTMNTDHPLLRAIGRDDHILDAFGGLGKDGWIIANQAKQVTTCEHQIVLFSILNQAAQHHSLTNWKILHQDGHKLFDQNFDVIYLDPMFEHTNTAKPKIEMQVIRLLAHMLPETDWKKAYQCAKKRLIIKQNYKSPILGCLPKPSYQVTNGKKSRYDVYIKP</sequence>
<dbReference type="PANTHER" id="PTHR36112:SF1">
    <property type="entry name" value="RIBOSOMAL RNA SMALL SUBUNIT METHYLTRANSFERASE J"/>
    <property type="match status" value="1"/>
</dbReference>
<dbReference type="InterPro" id="IPR029063">
    <property type="entry name" value="SAM-dependent_MTases_sf"/>
</dbReference>
<gene>
    <name evidence="1" type="ORF">MMH89_04485</name>
</gene>
<dbReference type="Gene3D" id="3.40.50.150">
    <property type="entry name" value="Vaccinia Virus protein VP39"/>
    <property type="match status" value="1"/>
</dbReference>
<dbReference type="SUPFAM" id="SSF53335">
    <property type="entry name" value="S-adenosyl-L-methionine-dependent methyltransferases"/>
    <property type="match status" value="1"/>
</dbReference>
<dbReference type="CDD" id="cd02440">
    <property type="entry name" value="AdoMet_MTases"/>
    <property type="match status" value="1"/>
</dbReference>
<dbReference type="GO" id="GO:0008168">
    <property type="term" value="F:methyltransferase activity"/>
    <property type="evidence" value="ECO:0007669"/>
    <property type="project" value="UniProtKB-KW"/>
</dbReference>
<keyword evidence="2" id="KW-1185">Reference proteome</keyword>
<name>A0ABY5DKZ8_9GAMM</name>
<dbReference type="Pfam" id="PF04445">
    <property type="entry name" value="SAM_MT"/>
    <property type="match status" value="1"/>
</dbReference>
<dbReference type="InterPro" id="IPR007536">
    <property type="entry name" value="16SrRNA_methylTrfase_J"/>
</dbReference>
<evidence type="ECO:0000313" key="2">
    <source>
        <dbReference type="Proteomes" id="UP001055955"/>
    </source>
</evidence>
<dbReference type="PANTHER" id="PTHR36112">
    <property type="entry name" value="RIBOSOMAL RNA SMALL SUBUNIT METHYLTRANSFERASE J"/>
    <property type="match status" value="1"/>
</dbReference>
<dbReference type="GO" id="GO:0032259">
    <property type="term" value="P:methylation"/>
    <property type="evidence" value="ECO:0007669"/>
    <property type="project" value="UniProtKB-KW"/>
</dbReference>
<dbReference type="Proteomes" id="UP001055955">
    <property type="component" value="Chromosome"/>
</dbReference>
<organism evidence="1 2">
    <name type="scientific">Candidatus Comchoanobacter bicostacola</name>
    <dbReference type="NCBI Taxonomy" id="2919598"/>
    <lineage>
        <taxon>Bacteria</taxon>
        <taxon>Pseudomonadati</taxon>
        <taxon>Pseudomonadota</taxon>
        <taxon>Gammaproteobacteria</taxon>
        <taxon>Candidatus Comchoanobacterales</taxon>
        <taxon>Candidatus Comchoanobacteraceae</taxon>
        <taxon>Candidatus Comchoanobacter</taxon>
    </lineage>
</organism>
<keyword evidence="1" id="KW-0808">Transferase</keyword>
<evidence type="ECO:0000313" key="1">
    <source>
        <dbReference type="EMBL" id="UTC24475.1"/>
    </source>
</evidence>
<proteinExistence type="predicted"/>
<protein>
    <submittedName>
        <fullName evidence="1">Class I SAM-dependent methyltransferase</fullName>
    </submittedName>
</protein>
<accession>A0ABY5DKZ8</accession>